<dbReference type="OrthoDB" id="3896938at2"/>
<reference evidence="3" key="1">
    <citation type="submission" date="2016-11" db="EMBL/GenBank/DDBJ databases">
        <authorList>
            <person name="Varghese N."/>
            <person name="Submissions S."/>
        </authorList>
    </citation>
    <scope>NUCLEOTIDE SEQUENCE [LARGE SCALE GENOMIC DNA]</scope>
    <source>
        <strain evidence="3">DSM 27370</strain>
    </source>
</reference>
<dbReference type="InterPro" id="IPR013216">
    <property type="entry name" value="Methyltransf_11"/>
</dbReference>
<dbReference type="InterPro" id="IPR029063">
    <property type="entry name" value="SAM-dependent_MTases_sf"/>
</dbReference>
<dbReference type="Proteomes" id="UP000184480">
    <property type="component" value="Unassembled WGS sequence"/>
</dbReference>
<protein>
    <submittedName>
        <fullName evidence="2">Methyltransferase domain-containing protein</fullName>
    </submittedName>
</protein>
<accession>A0A1M5AZU6</accession>
<name>A0A1M5AZU6_9BACT</name>
<feature type="domain" description="Methyltransferase type 11" evidence="1">
    <location>
        <begin position="69"/>
        <end position="166"/>
    </location>
</feature>
<evidence type="ECO:0000313" key="2">
    <source>
        <dbReference type="EMBL" id="SHF35720.1"/>
    </source>
</evidence>
<evidence type="ECO:0000313" key="3">
    <source>
        <dbReference type="Proteomes" id="UP000184480"/>
    </source>
</evidence>
<keyword evidence="2" id="KW-0808">Transferase</keyword>
<gene>
    <name evidence="2" type="ORF">SAMN05444362_105212</name>
</gene>
<dbReference type="STRING" id="1346286.SAMN05444362_105212"/>
<dbReference type="Gene3D" id="3.40.50.150">
    <property type="entry name" value="Vaccinia Virus protein VP39"/>
    <property type="match status" value="1"/>
</dbReference>
<keyword evidence="3" id="KW-1185">Reference proteome</keyword>
<dbReference type="RefSeq" id="WP_062180420.1">
    <property type="nucleotide sequence ID" value="NZ_BBXL01000010.1"/>
</dbReference>
<evidence type="ECO:0000259" key="1">
    <source>
        <dbReference type="Pfam" id="PF08241"/>
    </source>
</evidence>
<sequence length="229" mass="26806">MEKRLKLLAESYDITIDLGRKGINLYERLPEYITNDPDYHIYLKWATKGSECSKIVEHLSPEKNMNFIDMGCCLNLMFRGYDKWPSTYHGIDISSKTISLLNEFTTKNKVAIGSLHCTSIHKTPFKNNYFDIGACIGVLEYFEQDFVSMAIAEAHRIIKPYGKLVLDIPNIENPFCRIMMLIEEHLGRPDKFNISPLEFEEVLYNHFEIEEIEKIESDPMIRYFLRCKK</sequence>
<dbReference type="SUPFAM" id="SSF53335">
    <property type="entry name" value="S-adenosyl-L-methionine-dependent methyltransferases"/>
    <property type="match status" value="1"/>
</dbReference>
<dbReference type="EMBL" id="FQUC01000005">
    <property type="protein sequence ID" value="SHF35720.1"/>
    <property type="molecule type" value="Genomic_DNA"/>
</dbReference>
<keyword evidence="2" id="KW-0489">Methyltransferase</keyword>
<proteinExistence type="predicted"/>
<dbReference type="AlphaFoldDB" id="A0A1M5AZU6"/>
<dbReference type="Pfam" id="PF08241">
    <property type="entry name" value="Methyltransf_11"/>
    <property type="match status" value="1"/>
</dbReference>
<dbReference type="GO" id="GO:0008757">
    <property type="term" value="F:S-adenosylmethionine-dependent methyltransferase activity"/>
    <property type="evidence" value="ECO:0007669"/>
    <property type="project" value="InterPro"/>
</dbReference>
<dbReference type="GO" id="GO:0032259">
    <property type="term" value="P:methylation"/>
    <property type="evidence" value="ECO:0007669"/>
    <property type="project" value="UniProtKB-KW"/>
</dbReference>
<organism evidence="2 3">
    <name type="scientific">Dysgonomonas macrotermitis</name>
    <dbReference type="NCBI Taxonomy" id="1346286"/>
    <lineage>
        <taxon>Bacteria</taxon>
        <taxon>Pseudomonadati</taxon>
        <taxon>Bacteroidota</taxon>
        <taxon>Bacteroidia</taxon>
        <taxon>Bacteroidales</taxon>
        <taxon>Dysgonomonadaceae</taxon>
        <taxon>Dysgonomonas</taxon>
    </lineage>
</organism>